<feature type="domain" description="Response regulatory" evidence="2">
    <location>
        <begin position="6"/>
        <end position="128"/>
    </location>
</feature>
<sequence length="146" mass="16368">MPTKFAVLVVDDDLSLQTLLSKAAKKGFPEASFTQVANVDQAKEYFSSLSGPAPRLVLLDIHLNAAETGFAFLSYLRADKRNNALPVIMLTVSEASSDIRKAYENGVNSFAIKPFKMSEWEDYLAALRTYWFETVTLPTIYFNKED</sequence>
<accession>A0A7K1SIL3</accession>
<protein>
    <submittedName>
        <fullName evidence="3">Response regulator</fullName>
    </submittedName>
</protein>
<dbReference type="Gene3D" id="3.40.50.2300">
    <property type="match status" value="1"/>
</dbReference>
<gene>
    <name evidence="3" type="ORF">GO755_25430</name>
</gene>
<dbReference type="Pfam" id="PF00072">
    <property type="entry name" value="Response_reg"/>
    <property type="match status" value="1"/>
</dbReference>
<dbReference type="AlphaFoldDB" id="A0A7K1SIL3"/>
<dbReference type="PROSITE" id="PS50110">
    <property type="entry name" value="RESPONSE_REGULATORY"/>
    <property type="match status" value="1"/>
</dbReference>
<dbReference type="PANTHER" id="PTHR45526">
    <property type="entry name" value="TRANSCRIPTIONAL REGULATORY PROTEIN DPIA"/>
    <property type="match status" value="1"/>
</dbReference>
<evidence type="ECO:0000313" key="3">
    <source>
        <dbReference type="EMBL" id="MVM33406.1"/>
    </source>
</evidence>
<proteinExistence type="predicted"/>
<dbReference type="EMBL" id="WPIN01000011">
    <property type="protein sequence ID" value="MVM33406.1"/>
    <property type="molecule type" value="Genomic_DNA"/>
</dbReference>
<evidence type="ECO:0000259" key="2">
    <source>
        <dbReference type="PROSITE" id="PS50110"/>
    </source>
</evidence>
<dbReference type="InterPro" id="IPR011006">
    <property type="entry name" value="CheY-like_superfamily"/>
</dbReference>
<evidence type="ECO:0000256" key="1">
    <source>
        <dbReference type="PROSITE-ProRule" id="PRU00169"/>
    </source>
</evidence>
<dbReference type="SMART" id="SM00448">
    <property type="entry name" value="REC"/>
    <property type="match status" value="1"/>
</dbReference>
<dbReference type="InterPro" id="IPR001789">
    <property type="entry name" value="Sig_transdc_resp-reg_receiver"/>
</dbReference>
<dbReference type="Proteomes" id="UP000436006">
    <property type="component" value="Unassembled WGS sequence"/>
</dbReference>
<reference evidence="3 4" key="1">
    <citation type="submission" date="2019-12" db="EMBL/GenBank/DDBJ databases">
        <title>Spirosoma sp. HMF4905 genome sequencing and assembly.</title>
        <authorList>
            <person name="Kang H."/>
            <person name="Cha I."/>
            <person name="Kim H."/>
            <person name="Joh K."/>
        </authorList>
    </citation>
    <scope>NUCLEOTIDE SEQUENCE [LARGE SCALE GENOMIC DNA]</scope>
    <source>
        <strain evidence="3 4">HMF4905</strain>
    </source>
</reference>
<evidence type="ECO:0000313" key="4">
    <source>
        <dbReference type="Proteomes" id="UP000436006"/>
    </source>
</evidence>
<keyword evidence="1" id="KW-0597">Phosphoprotein</keyword>
<dbReference type="RefSeq" id="WP_157588126.1">
    <property type="nucleotide sequence ID" value="NZ_WPIN01000011.1"/>
</dbReference>
<organism evidence="3 4">
    <name type="scientific">Spirosoma arboris</name>
    <dbReference type="NCBI Taxonomy" id="2682092"/>
    <lineage>
        <taxon>Bacteria</taxon>
        <taxon>Pseudomonadati</taxon>
        <taxon>Bacteroidota</taxon>
        <taxon>Cytophagia</taxon>
        <taxon>Cytophagales</taxon>
        <taxon>Cytophagaceae</taxon>
        <taxon>Spirosoma</taxon>
    </lineage>
</organism>
<dbReference type="PANTHER" id="PTHR45526:SF1">
    <property type="entry name" value="TRANSCRIPTIONAL REGULATORY PROTEIN DCUR-RELATED"/>
    <property type="match status" value="1"/>
</dbReference>
<name>A0A7K1SIL3_9BACT</name>
<keyword evidence="4" id="KW-1185">Reference proteome</keyword>
<dbReference type="GO" id="GO:0000156">
    <property type="term" value="F:phosphorelay response regulator activity"/>
    <property type="evidence" value="ECO:0007669"/>
    <property type="project" value="TreeGrafter"/>
</dbReference>
<dbReference type="InterPro" id="IPR051271">
    <property type="entry name" value="2C-system_Tx_regulators"/>
</dbReference>
<feature type="modified residue" description="4-aspartylphosphate" evidence="1">
    <location>
        <position position="60"/>
    </location>
</feature>
<dbReference type="SUPFAM" id="SSF52172">
    <property type="entry name" value="CheY-like"/>
    <property type="match status" value="1"/>
</dbReference>
<comment type="caution">
    <text evidence="3">The sequence shown here is derived from an EMBL/GenBank/DDBJ whole genome shotgun (WGS) entry which is preliminary data.</text>
</comment>